<dbReference type="KEGG" id="cci:CC1G_14904"/>
<dbReference type="VEuPathDB" id="FungiDB:CC1G_14904"/>
<dbReference type="GeneID" id="9380306"/>
<dbReference type="RefSeq" id="XP_002910927.1">
    <property type="nucleotide sequence ID" value="XM_002910881.1"/>
</dbReference>
<keyword evidence="1" id="KW-0732">Signal</keyword>
<comment type="caution">
    <text evidence="2">The sequence shown here is derived from an EMBL/GenBank/DDBJ whole genome shotgun (WGS) entry which is preliminary data.</text>
</comment>
<proteinExistence type="predicted"/>
<gene>
    <name evidence="2" type="ORF">CC1G_14904</name>
</gene>
<dbReference type="Proteomes" id="UP000001861">
    <property type="component" value="Unassembled WGS sequence"/>
</dbReference>
<feature type="signal peptide" evidence="1">
    <location>
        <begin position="1"/>
        <end position="28"/>
    </location>
</feature>
<dbReference type="HOGENOM" id="CLU_2454666_0_0_1"/>
<feature type="chain" id="PRO_5003087724" evidence="1">
    <location>
        <begin position="29"/>
        <end position="89"/>
    </location>
</feature>
<keyword evidence="3" id="KW-1185">Reference proteome</keyword>
<evidence type="ECO:0000256" key="1">
    <source>
        <dbReference type="SAM" id="SignalP"/>
    </source>
</evidence>
<dbReference type="EMBL" id="AACS02000007">
    <property type="protein sequence ID" value="EFI27433.1"/>
    <property type="molecule type" value="Genomic_DNA"/>
</dbReference>
<accession>D6RNR7</accession>
<dbReference type="InParanoid" id="D6RNR7"/>
<evidence type="ECO:0000313" key="3">
    <source>
        <dbReference type="Proteomes" id="UP000001861"/>
    </source>
</evidence>
<evidence type="ECO:0000313" key="2">
    <source>
        <dbReference type="EMBL" id="EFI27433.1"/>
    </source>
</evidence>
<sequence length="89" mass="9903">MIIGHGVPIDIVVLIFVLIHGQVTKVAAINHIVPAERYAQRPAPRVNSTLEADISVHQNKEDEERYVKLVRRWNAKLGGRGLEVMSGPD</sequence>
<reference evidence="2 3" key="1">
    <citation type="journal article" date="2010" name="Proc. Natl. Acad. Sci. U.S.A.">
        <title>Insights into evolution of multicellular fungi from the assembled chromosomes of the mushroom Coprinopsis cinerea (Coprinus cinereus).</title>
        <authorList>
            <person name="Stajich J.E."/>
            <person name="Wilke S.K."/>
            <person name="Ahren D."/>
            <person name="Au C.H."/>
            <person name="Birren B.W."/>
            <person name="Borodovsky M."/>
            <person name="Burns C."/>
            <person name="Canback B."/>
            <person name="Casselton L.A."/>
            <person name="Cheng C.K."/>
            <person name="Deng J."/>
            <person name="Dietrich F.S."/>
            <person name="Fargo D.C."/>
            <person name="Farman M.L."/>
            <person name="Gathman A.C."/>
            <person name="Goldberg J."/>
            <person name="Guigo R."/>
            <person name="Hoegger P.J."/>
            <person name="Hooker J.B."/>
            <person name="Huggins A."/>
            <person name="James T.Y."/>
            <person name="Kamada T."/>
            <person name="Kilaru S."/>
            <person name="Kodira C."/>
            <person name="Kues U."/>
            <person name="Kupfer D."/>
            <person name="Kwan H.S."/>
            <person name="Lomsadze A."/>
            <person name="Li W."/>
            <person name="Lilly W.W."/>
            <person name="Ma L.J."/>
            <person name="Mackey A.J."/>
            <person name="Manning G."/>
            <person name="Martin F."/>
            <person name="Muraguchi H."/>
            <person name="Natvig D.O."/>
            <person name="Palmerini H."/>
            <person name="Ramesh M.A."/>
            <person name="Rehmeyer C.J."/>
            <person name="Roe B.A."/>
            <person name="Shenoy N."/>
            <person name="Stanke M."/>
            <person name="Ter-Hovhannisyan V."/>
            <person name="Tunlid A."/>
            <person name="Velagapudi R."/>
            <person name="Vision T.J."/>
            <person name="Zeng Q."/>
            <person name="Zolan M.E."/>
            <person name="Pukkila P.J."/>
        </authorList>
    </citation>
    <scope>NUCLEOTIDE SEQUENCE [LARGE SCALE GENOMIC DNA]</scope>
    <source>
        <strain evidence="3">Okayama-7 / 130 / ATCC MYA-4618 / FGSC 9003</strain>
    </source>
</reference>
<dbReference type="AlphaFoldDB" id="D6RNR7"/>
<name>D6RNR7_COPC7</name>
<organism evidence="2 3">
    <name type="scientific">Coprinopsis cinerea (strain Okayama-7 / 130 / ATCC MYA-4618 / FGSC 9003)</name>
    <name type="common">Inky cap fungus</name>
    <name type="synonym">Hormographiella aspergillata</name>
    <dbReference type="NCBI Taxonomy" id="240176"/>
    <lineage>
        <taxon>Eukaryota</taxon>
        <taxon>Fungi</taxon>
        <taxon>Dikarya</taxon>
        <taxon>Basidiomycota</taxon>
        <taxon>Agaricomycotina</taxon>
        <taxon>Agaricomycetes</taxon>
        <taxon>Agaricomycetidae</taxon>
        <taxon>Agaricales</taxon>
        <taxon>Agaricineae</taxon>
        <taxon>Psathyrellaceae</taxon>
        <taxon>Coprinopsis</taxon>
    </lineage>
</organism>
<protein>
    <submittedName>
        <fullName evidence="2">Uncharacterized protein</fullName>
    </submittedName>
</protein>